<dbReference type="EMBL" id="QKRB01000044">
    <property type="protein sequence ID" value="PZD95343.1"/>
    <property type="molecule type" value="Genomic_DNA"/>
</dbReference>
<keyword evidence="3" id="KW-1185">Reference proteome</keyword>
<proteinExistence type="predicted"/>
<comment type="caution">
    <text evidence="2">The sequence shown here is derived from an EMBL/GenBank/DDBJ whole genome shotgun (WGS) entry which is preliminary data.</text>
</comment>
<name>A0A2W1L8V3_9BACL</name>
<accession>A0A2W1L8V3</accession>
<dbReference type="InterPro" id="IPR029016">
    <property type="entry name" value="GAF-like_dom_sf"/>
</dbReference>
<organism evidence="2 3">
    <name type="scientific">Paenibacillus sambharensis</name>
    <dbReference type="NCBI Taxonomy" id="1803190"/>
    <lineage>
        <taxon>Bacteria</taxon>
        <taxon>Bacillati</taxon>
        <taxon>Bacillota</taxon>
        <taxon>Bacilli</taxon>
        <taxon>Bacillales</taxon>
        <taxon>Paenibacillaceae</taxon>
        <taxon>Paenibacillus</taxon>
    </lineage>
</organism>
<dbReference type="SUPFAM" id="SSF55781">
    <property type="entry name" value="GAF domain-like"/>
    <property type="match status" value="1"/>
</dbReference>
<dbReference type="InterPro" id="IPR003018">
    <property type="entry name" value="GAF"/>
</dbReference>
<dbReference type="AlphaFoldDB" id="A0A2W1L8V3"/>
<evidence type="ECO:0000259" key="1">
    <source>
        <dbReference type="Pfam" id="PF01590"/>
    </source>
</evidence>
<dbReference type="OrthoDB" id="9759607at2"/>
<dbReference type="Pfam" id="PF01590">
    <property type="entry name" value="GAF"/>
    <property type="match status" value="1"/>
</dbReference>
<dbReference type="Proteomes" id="UP000249522">
    <property type="component" value="Unassembled WGS sequence"/>
</dbReference>
<gene>
    <name evidence="2" type="ORF">DNH61_12425</name>
</gene>
<dbReference type="RefSeq" id="WP_111146973.1">
    <property type="nucleotide sequence ID" value="NZ_QKRB01000044.1"/>
</dbReference>
<evidence type="ECO:0000313" key="2">
    <source>
        <dbReference type="EMBL" id="PZD95343.1"/>
    </source>
</evidence>
<dbReference type="Gene3D" id="3.30.450.40">
    <property type="match status" value="1"/>
</dbReference>
<protein>
    <recommendedName>
        <fullName evidence="1">GAF domain-containing protein</fullName>
    </recommendedName>
</protein>
<sequence>MKPIAELKRSKRFAAAASNVLAILQETMGLNTIFIAVNDQMINIIIKASNRDEIMIKEGAELAFEETYCKLVTGNGRFPTIIPDTGSDPLTGVLNVTSVLGSCSFVGIPLSVGENGPAVGTICAMDRRAGAVKDKDIQMLQQAGELLSRLIEYELNGQPEI</sequence>
<evidence type="ECO:0000313" key="3">
    <source>
        <dbReference type="Proteomes" id="UP000249522"/>
    </source>
</evidence>
<feature type="domain" description="GAF" evidence="1">
    <location>
        <begin position="17"/>
        <end position="149"/>
    </location>
</feature>
<reference evidence="2 3" key="1">
    <citation type="submission" date="2018-06" db="EMBL/GenBank/DDBJ databases">
        <title>Paenibacillus imtechensis sp. nov.</title>
        <authorList>
            <person name="Pinnaka A.K."/>
            <person name="Singh H."/>
            <person name="Kaur M."/>
        </authorList>
    </citation>
    <scope>NUCLEOTIDE SEQUENCE [LARGE SCALE GENOMIC DNA]</scope>
    <source>
        <strain evidence="2 3">SMB1</strain>
    </source>
</reference>